<reference evidence="9" key="1">
    <citation type="journal article" date="2015" name="MBio">
        <title>Genome-Resolved Metagenomic Analysis Reveals Roles for Candidate Phyla and Other Microbial Community Members in Biogeochemical Transformations in Oil Reservoirs.</title>
        <authorList>
            <person name="Hu P."/>
            <person name="Tom L."/>
            <person name="Singh A."/>
            <person name="Thomas B.C."/>
            <person name="Baker B.J."/>
            <person name="Piceno Y.M."/>
            <person name="Andersen G.L."/>
            <person name="Banfield J.F."/>
        </authorList>
    </citation>
    <scope>NUCLEOTIDE SEQUENCE [LARGE SCALE GENOMIC DNA]</scope>
</reference>
<evidence type="ECO:0000256" key="3">
    <source>
        <dbReference type="ARBA" id="ARBA00022692"/>
    </source>
</evidence>
<keyword evidence="3 6" id="KW-0812">Transmembrane</keyword>
<sequence>MYNLFMLGGLLKRKTSFPFLYYLLATMLGELLVFALAWTAGAWIPLIFVSTAVILLSSRWVSPFIWLIFFVVGCLGQSLTLKTLDPGKVEYVGYISRGGTGNVEASMGRVLVEGKWMNLPVAVNIRLSDRKAAAFAGQIIWTAGTLIRQESFPLFKIESNIEACVERLEVFSYPGKYVTELLSRYKLNDTIAAAVFTGDRSHIDFETRERISDLGVAHLFAVSGLHIGLMYLLVHSAISFLMLGRKTKLILSIVVLFFYTLSTGPAISATRTFLMLLCYSLLKIIDYRQHPLNILGFSGIIIVMAQPSIVASISFQLSFFATAALLIFLPAIENKNLLSQTLLVGAIAQTAIIPLSLSTFGTLSLAGVPLTVVMVPVFVVPSYLGMIFILIADLVGLQIVGSFIAGSLRAMSSLLGEVTSVIGGVIPTIRFEPLTAYLLSLLSLFLFFTLLRHSGHKP</sequence>
<feature type="transmembrane region" description="Helical" evidence="6">
    <location>
        <begin position="434"/>
        <end position="451"/>
    </location>
</feature>
<feature type="transmembrane region" description="Helical" evidence="6">
    <location>
        <begin position="291"/>
        <end position="309"/>
    </location>
</feature>
<dbReference type="EMBL" id="LGGP01000001">
    <property type="protein sequence ID" value="KUK82399.1"/>
    <property type="molecule type" value="Genomic_DNA"/>
</dbReference>
<keyword evidence="5 6" id="KW-0472">Membrane</keyword>
<evidence type="ECO:0000256" key="1">
    <source>
        <dbReference type="ARBA" id="ARBA00004651"/>
    </source>
</evidence>
<dbReference type="PANTHER" id="PTHR30619:SF1">
    <property type="entry name" value="RECOMBINATION PROTEIN 2"/>
    <property type="match status" value="1"/>
</dbReference>
<evidence type="ECO:0000259" key="7">
    <source>
        <dbReference type="Pfam" id="PF03772"/>
    </source>
</evidence>
<protein>
    <submittedName>
        <fullName evidence="8">ComEC/Rec2-related protein</fullName>
    </submittedName>
</protein>
<dbReference type="InterPro" id="IPR004477">
    <property type="entry name" value="ComEC_N"/>
</dbReference>
<keyword evidence="2" id="KW-1003">Cell membrane</keyword>
<feature type="transmembrane region" description="Helical" evidence="6">
    <location>
        <begin position="344"/>
        <end position="366"/>
    </location>
</feature>
<comment type="subcellular location">
    <subcellularLocation>
        <location evidence="1">Cell membrane</location>
        <topology evidence="1">Multi-pass membrane protein</topology>
    </subcellularLocation>
</comment>
<keyword evidence="4 6" id="KW-1133">Transmembrane helix</keyword>
<dbReference type="GO" id="GO:0005886">
    <property type="term" value="C:plasma membrane"/>
    <property type="evidence" value="ECO:0007669"/>
    <property type="project" value="UniProtKB-SubCell"/>
</dbReference>
<organism evidence="8 9">
    <name type="scientific">Mesotoga prima</name>
    <dbReference type="NCBI Taxonomy" id="1184387"/>
    <lineage>
        <taxon>Bacteria</taxon>
        <taxon>Thermotogati</taxon>
        <taxon>Thermotogota</taxon>
        <taxon>Thermotogae</taxon>
        <taxon>Kosmotogales</taxon>
        <taxon>Kosmotogaceae</taxon>
        <taxon>Mesotoga</taxon>
    </lineage>
</organism>
<comment type="caution">
    <text evidence="8">The sequence shown here is derived from an EMBL/GenBank/DDBJ whole genome shotgun (WGS) entry which is preliminary data.</text>
</comment>
<evidence type="ECO:0000256" key="5">
    <source>
        <dbReference type="ARBA" id="ARBA00023136"/>
    </source>
</evidence>
<name>A0A101HT61_9BACT</name>
<dbReference type="PATRIC" id="fig|1184387.3.peg.1036"/>
<feature type="domain" description="ComEC/Rec2-related protein" evidence="7">
    <location>
        <begin position="196"/>
        <end position="450"/>
    </location>
</feature>
<proteinExistence type="predicted"/>
<evidence type="ECO:0000313" key="9">
    <source>
        <dbReference type="Proteomes" id="UP000054092"/>
    </source>
</evidence>
<evidence type="ECO:0000256" key="2">
    <source>
        <dbReference type="ARBA" id="ARBA00022475"/>
    </source>
</evidence>
<feature type="transmembrane region" description="Helical" evidence="6">
    <location>
        <begin position="408"/>
        <end position="428"/>
    </location>
</feature>
<dbReference type="PANTHER" id="PTHR30619">
    <property type="entry name" value="DNA INTERNALIZATION/COMPETENCE PROTEIN COMEC/REC2"/>
    <property type="match status" value="1"/>
</dbReference>
<dbReference type="AlphaFoldDB" id="A0A101HT61"/>
<evidence type="ECO:0000256" key="4">
    <source>
        <dbReference type="ARBA" id="ARBA00022989"/>
    </source>
</evidence>
<accession>A0A101HT61</accession>
<feature type="transmembrane region" description="Helical" evidence="6">
    <location>
        <begin position="372"/>
        <end position="396"/>
    </location>
</feature>
<dbReference type="InterPro" id="IPR052159">
    <property type="entry name" value="Competence_DNA_uptake"/>
</dbReference>
<evidence type="ECO:0000313" key="8">
    <source>
        <dbReference type="EMBL" id="KUK82399.1"/>
    </source>
</evidence>
<feature type="transmembrane region" description="Helical" evidence="6">
    <location>
        <begin position="249"/>
        <end position="279"/>
    </location>
</feature>
<evidence type="ECO:0000256" key="6">
    <source>
        <dbReference type="SAM" id="Phobius"/>
    </source>
</evidence>
<gene>
    <name evidence="8" type="ORF">XD94_0012</name>
</gene>
<feature type="transmembrane region" description="Helical" evidence="6">
    <location>
        <begin position="20"/>
        <end position="44"/>
    </location>
</feature>
<dbReference type="Proteomes" id="UP000054092">
    <property type="component" value="Unassembled WGS sequence"/>
</dbReference>
<feature type="transmembrane region" description="Helical" evidence="6">
    <location>
        <begin position="315"/>
        <end position="332"/>
    </location>
</feature>
<dbReference type="NCBIfam" id="TIGR00360">
    <property type="entry name" value="ComEC_N-term"/>
    <property type="match status" value="1"/>
</dbReference>
<feature type="transmembrane region" description="Helical" evidence="6">
    <location>
        <begin position="216"/>
        <end position="243"/>
    </location>
</feature>
<dbReference type="Pfam" id="PF03772">
    <property type="entry name" value="Competence"/>
    <property type="match status" value="1"/>
</dbReference>